<feature type="compositionally biased region" description="Basic and acidic residues" evidence="1">
    <location>
        <begin position="108"/>
        <end position="127"/>
    </location>
</feature>
<sequence length="127" mass="14008">MKASSANGSAQRPTAARHCPDCRGTYYIYNVCLRTFRAANRGELREKLAADTAAPHKSTAKLGHALPEYALHGVARKLSLRLLPPNNGLLPPNDSMLRPNDSLLPPNEIEKRCEDEPRDIVPHEIST</sequence>
<organism evidence="2 3">
    <name type="scientific">Alloprevotella tannerae ATCC 51259</name>
    <dbReference type="NCBI Taxonomy" id="626522"/>
    <lineage>
        <taxon>Bacteria</taxon>
        <taxon>Pseudomonadati</taxon>
        <taxon>Bacteroidota</taxon>
        <taxon>Bacteroidia</taxon>
        <taxon>Bacteroidales</taxon>
        <taxon>Prevotellaceae</taxon>
        <taxon>Alloprevotella</taxon>
    </lineage>
</organism>
<protein>
    <submittedName>
        <fullName evidence="2">Uncharacterized protein</fullName>
    </submittedName>
</protein>
<feature type="region of interest" description="Disordered" evidence="1">
    <location>
        <begin position="88"/>
        <end position="127"/>
    </location>
</feature>
<keyword evidence="3" id="KW-1185">Reference proteome</keyword>
<dbReference type="Proteomes" id="UP000003460">
    <property type="component" value="Unassembled WGS sequence"/>
</dbReference>
<accession>C9LK62</accession>
<evidence type="ECO:0000313" key="2">
    <source>
        <dbReference type="EMBL" id="EEX70584.1"/>
    </source>
</evidence>
<dbReference type="AlphaFoldDB" id="C9LK62"/>
<proteinExistence type="predicted"/>
<evidence type="ECO:0000313" key="3">
    <source>
        <dbReference type="Proteomes" id="UP000003460"/>
    </source>
</evidence>
<dbReference type="EMBL" id="ACIJ02000028">
    <property type="protein sequence ID" value="EEX70584.1"/>
    <property type="molecule type" value="Genomic_DNA"/>
</dbReference>
<dbReference type="HOGENOM" id="CLU_1968556_0_0_10"/>
<gene>
    <name evidence="2" type="ORF">GCWU000325_02627</name>
</gene>
<name>C9LK62_9BACT</name>
<evidence type="ECO:0000256" key="1">
    <source>
        <dbReference type="SAM" id="MobiDB-lite"/>
    </source>
</evidence>
<comment type="caution">
    <text evidence="2">The sequence shown here is derived from an EMBL/GenBank/DDBJ whole genome shotgun (WGS) entry which is preliminary data.</text>
</comment>
<dbReference type="STRING" id="626522.GCWU000325_02627"/>
<reference evidence="2" key="1">
    <citation type="submission" date="2009-09" db="EMBL/GenBank/DDBJ databases">
        <authorList>
            <person name="Weinstock G."/>
            <person name="Sodergren E."/>
            <person name="Clifton S."/>
            <person name="Fulton L."/>
            <person name="Fulton B."/>
            <person name="Courtney L."/>
            <person name="Fronick C."/>
            <person name="Harrison M."/>
            <person name="Strong C."/>
            <person name="Farmer C."/>
            <person name="Delahaunty K."/>
            <person name="Markovic C."/>
            <person name="Hall O."/>
            <person name="Minx P."/>
            <person name="Tomlinson C."/>
            <person name="Mitreva M."/>
            <person name="Nelson J."/>
            <person name="Hou S."/>
            <person name="Wollam A."/>
            <person name="Pepin K.H."/>
            <person name="Johnson M."/>
            <person name="Bhonagiri V."/>
            <person name="Nash W.E."/>
            <person name="Warren W."/>
            <person name="Chinwalla A."/>
            <person name="Mardis E.R."/>
            <person name="Wilson R.K."/>
        </authorList>
    </citation>
    <scope>NUCLEOTIDE SEQUENCE [LARGE SCALE GENOMIC DNA]</scope>
    <source>
        <strain evidence="2">ATCC 51259</strain>
    </source>
</reference>